<feature type="compositionally biased region" description="Pro residues" evidence="1">
    <location>
        <begin position="225"/>
        <end position="243"/>
    </location>
</feature>
<dbReference type="InterPro" id="IPR036513">
    <property type="entry name" value="STAS_dom_sf"/>
</dbReference>
<gene>
    <name evidence="3" type="ORF">Cenrod_0994</name>
</gene>
<dbReference type="STRING" id="946483.Cenrod_0994"/>
<dbReference type="Proteomes" id="UP000017184">
    <property type="component" value="Chromosome"/>
</dbReference>
<evidence type="ECO:0000259" key="2">
    <source>
        <dbReference type="Pfam" id="PF13466"/>
    </source>
</evidence>
<dbReference type="KEGG" id="cbx:Cenrod_0994"/>
<dbReference type="PATRIC" id="fig|946483.4.peg.1000"/>
<dbReference type="eggNOG" id="COG1366">
    <property type="taxonomic scope" value="Bacteria"/>
</dbReference>
<evidence type="ECO:0000313" key="4">
    <source>
        <dbReference type="Proteomes" id="UP000017184"/>
    </source>
</evidence>
<dbReference type="AlphaFoldDB" id="U5NA13"/>
<dbReference type="EMBL" id="CP004885">
    <property type="protein sequence ID" value="AGX87093.1"/>
    <property type="molecule type" value="Genomic_DNA"/>
</dbReference>
<feature type="domain" description="MlaB-like STAS" evidence="2">
    <location>
        <begin position="523"/>
        <end position="600"/>
    </location>
</feature>
<feature type="compositionally biased region" description="Pro residues" evidence="1">
    <location>
        <begin position="144"/>
        <end position="160"/>
    </location>
</feature>
<reference evidence="3 4" key="1">
    <citation type="journal article" date="2013" name="Genome Biol.">
        <title>Genomic analysis reveals key aspects of prokaryotic symbiosis in the phototrophic consortium "Chlorochromatium aggregatum".</title>
        <authorList>
            <person name="Liu Z."/>
            <person name="Muller J."/>
            <person name="Li T."/>
            <person name="Alvey R.M."/>
            <person name="Vogl K."/>
            <person name="Frigaard N.U."/>
            <person name="Rockwell N.C."/>
            <person name="Boyd E.S."/>
            <person name="Tomsho L.P."/>
            <person name="Schuster S.C."/>
            <person name="Henke P."/>
            <person name="Rohde M."/>
            <person name="Overmann J."/>
            <person name="Bryant D.A."/>
        </authorList>
    </citation>
    <scope>NUCLEOTIDE SEQUENCE [LARGE SCALE GENOMIC DNA]</scope>
    <source>
        <strain evidence="3">CR</strain>
    </source>
</reference>
<dbReference type="SUPFAM" id="SSF52091">
    <property type="entry name" value="SpoIIaa-like"/>
    <property type="match status" value="1"/>
</dbReference>
<dbReference type="Pfam" id="PF13466">
    <property type="entry name" value="STAS_2"/>
    <property type="match status" value="1"/>
</dbReference>
<feature type="compositionally biased region" description="Low complexity" evidence="1">
    <location>
        <begin position="129"/>
        <end position="143"/>
    </location>
</feature>
<feature type="region of interest" description="Disordered" evidence="1">
    <location>
        <begin position="217"/>
        <end position="243"/>
    </location>
</feature>
<sequence length="614" mass="67306">MASPANPPGLLAKVAKFVRNPTTDWADLDKIQSQVDSVPTSTIDPPAVNHRQALKDVVERKRHDDAIRKREFDYLRKLRRNDPGYTPELVAQASFFQNSTDFSDLDGRTSTLKKIDEIEAQMSRQWWKAQPTQPDAAPQNAAPPTRPPATSPPAPRPAPHFEPSLTRDTSQIALDTSAIYASTQFHPPQPDPEADDIPTVMGSATLAQDIQFEEPSPARNIATTPPAPATPPREPLPSHPPPIVTDPELEEAAVRYANGDDDGAIDVLQAALRSGNRDAQRNGWWFAALFDIHRCTGARHRFESLAIDYARQSGQTAPTWFSVPDRWNDACQTRHAVSSPVAGSRHVTRWRCPPLLDTDGVAELHAMLTSGAVQHVLDWTGLTQIVPAAAPQLAQYCAWLCEQAFVVHCVAAQRLLQVLQQNTPSGAPDIDPCWWNLRLDVLRILGKQDDYELVALDYCVTYELSPQPWAEARCQHVDTMPTSESGFLLAGAEAQRHRATLQPGKSPQGQHPASSPAAATVTVELGGELSGDMAQALLPLDDDLQPGTTLYVRCSHLIRVDFSAAGSILNWATSAQTAGCRIVFQDVACLVASFFFLLGIHDHAQVHSRYVRSA</sequence>
<dbReference type="OrthoDB" id="5298269at2"/>
<dbReference type="RefSeq" id="WP_022771912.1">
    <property type="nucleotide sequence ID" value="NC_022576.1"/>
</dbReference>
<evidence type="ECO:0000313" key="3">
    <source>
        <dbReference type="EMBL" id="AGX87093.1"/>
    </source>
</evidence>
<dbReference type="InterPro" id="IPR058548">
    <property type="entry name" value="MlaB-like_STAS"/>
</dbReference>
<name>U5NA13_9BURK</name>
<evidence type="ECO:0000256" key="1">
    <source>
        <dbReference type="SAM" id="MobiDB-lite"/>
    </source>
</evidence>
<accession>U5NA13</accession>
<keyword evidence="4" id="KW-1185">Reference proteome</keyword>
<proteinExistence type="predicted"/>
<dbReference type="HOGENOM" id="CLU_486544_0_0_4"/>
<feature type="region of interest" description="Disordered" evidence="1">
    <location>
        <begin position="125"/>
        <end position="164"/>
    </location>
</feature>
<organism evidence="3 4">
    <name type="scientific">Candidatus Symbiobacter mobilis CR</name>
    <dbReference type="NCBI Taxonomy" id="946483"/>
    <lineage>
        <taxon>Bacteria</taxon>
        <taxon>Pseudomonadati</taxon>
        <taxon>Pseudomonadota</taxon>
        <taxon>Betaproteobacteria</taxon>
        <taxon>Burkholderiales</taxon>
        <taxon>Comamonadaceae</taxon>
    </lineage>
</organism>
<protein>
    <recommendedName>
        <fullName evidence="2">MlaB-like STAS domain-containing protein</fullName>
    </recommendedName>
</protein>